<dbReference type="InterPro" id="IPR014710">
    <property type="entry name" value="RmlC-like_jellyroll"/>
</dbReference>
<dbReference type="HOGENOM" id="CLU_084522_1_0_0"/>
<dbReference type="Gene3D" id="2.60.120.10">
    <property type="entry name" value="Jelly Rolls"/>
    <property type="match status" value="1"/>
</dbReference>
<name>B1ZNM7_OPITP</name>
<keyword evidence="3" id="KW-1185">Reference proteome</keyword>
<dbReference type="OrthoDB" id="9791759at2"/>
<dbReference type="Proteomes" id="UP000007013">
    <property type="component" value="Chromosome"/>
</dbReference>
<protein>
    <submittedName>
        <fullName evidence="2">Cupin 2, conserved barrel</fullName>
    </submittedName>
</protein>
<evidence type="ECO:0000259" key="1">
    <source>
        <dbReference type="Pfam" id="PF00190"/>
    </source>
</evidence>
<proteinExistence type="predicted"/>
<evidence type="ECO:0000313" key="3">
    <source>
        <dbReference type="Proteomes" id="UP000007013"/>
    </source>
</evidence>
<dbReference type="Pfam" id="PF00190">
    <property type="entry name" value="Cupin_1"/>
    <property type="match status" value="1"/>
</dbReference>
<feature type="domain" description="Cupin type-1" evidence="1">
    <location>
        <begin position="69"/>
        <end position="114"/>
    </location>
</feature>
<dbReference type="CDD" id="cd02219">
    <property type="entry name" value="cupin_YjlB-like"/>
    <property type="match status" value="1"/>
</dbReference>
<dbReference type="InterPro" id="IPR014500">
    <property type="entry name" value="UCP019307_cupin"/>
</dbReference>
<dbReference type="InterPro" id="IPR006045">
    <property type="entry name" value="Cupin_1"/>
</dbReference>
<dbReference type="eggNOG" id="COG4297">
    <property type="taxonomic scope" value="Bacteria"/>
</dbReference>
<dbReference type="AlphaFoldDB" id="B1ZNM7"/>
<sequence length="177" mass="18922">MADAPEVLTFTFADAGAIPNNPTLPVLVYKHAADPAGAREPEALARWFEDTWPKHGWRAAWRYGVYDFPHYHSTAHEVLGVYRGQASLRLGDKTGATLVVQAGDMIVLPAGTVHQNLGASSDFHVVGGYPEGQSADLLRGEPGERPAADERIAKVPRPKADPLSGASGALMTKWAVG</sequence>
<dbReference type="InterPro" id="IPR011051">
    <property type="entry name" value="RmlC_Cupin_sf"/>
</dbReference>
<dbReference type="EMBL" id="CP001032">
    <property type="protein sequence ID" value="ACB74461.1"/>
    <property type="molecule type" value="Genomic_DNA"/>
</dbReference>
<dbReference type="InterPro" id="IPR047121">
    <property type="entry name" value="YjiB-like"/>
</dbReference>
<dbReference type="STRING" id="452637.Oter_1173"/>
<reference evidence="2 3" key="1">
    <citation type="journal article" date="2011" name="J. Bacteriol.">
        <title>Genome sequence of the verrucomicrobium Opitutus terrae PB90-1, an abundant inhabitant of rice paddy soil ecosystems.</title>
        <authorList>
            <person name="van Passel M.W."/>
            <person name="Kant R."/>
            <person name="Palva A."/>
            <person name="Copeland A."/>
            <person name="Lucas S."/>
            <person name="Lapidus A."/>
            <person name="Glavina del Rio T."/>
            <person name="Pitluck S."/>
            <person name="Goltsman E."/>
            <person name="Clum A."/>
            <person name="Sun H."/>
            <person name="Schmutz J."/>
            <person name="Larimer F.W."/>
            <person name="Land M.L."/>
            <person name="Hauser L."/>
            <person name="Kyrpides N."/>
            <person name="Mikhailova N."/>
            <person name="Richardson P.P."/>
            <person name="Janssen P.H."/>
            <person name="de Vos W.M."/>
            <person name="Smidt H."/>
        </authorList>
    </citation>
    <scope>NUCLEOTIDE SEQUENCE [LARGE SCALE GENOMIC DNA]</scope>
    <source>
        <strain evidence="3">DSM 11246 / JCM 15787 / PB90-1</strain>
    </source>
</reference>
<gene>
    <name evidence="2" type="ordered locus">Oter_1173</name>
</gene>
<dbReference type="PANTHER" id="PTHR36448">
    <property type="entry name" value="BLR7373 PROTEIN"/>
    <property type="match status" value="1"/>
</dbReference>
<dbReference type="KEGG" id="ote:Oter_1173"/>
<dbReference type="PANTHER" id="PTHR36448:SF2">
    <property type="entry name" value="CUPIN TYPE-1 DOMAIN-CONTAINING PROTEIN"/>
    <property type="match status" value="1"/>
</dbReference>
<accession>B1ZNM7</accession>
<dbReference type="PIRSF" id="PIRSF019307">
    <property type="entry name" value="UCP019307"/>
    <property type="match status" value="1"/>
</dbReference>
<evidence type="ECO:0000313" key="2">
    <source>
        <dbReference type="EMBL" id="ACB74461.1"/>
    </source>
</evidence>
<organism evidence="2 3">
    <name type="scientific">Opitutus terrae (strain DSM 11246 / JCM 15787 / PB90-1)</name>
    <dbReference type="NCBI Taxonomy" id="452637"/>
    <lineage>
        <taxon>Bacteria</taxon>
        <taxon>Pseudomonadati</taxon>
        <taxon>Verrucomicrobiota</taxon>
        <taxon>Opitutia</taxon>
        <taxon>Opitutales</taxon>
        <taxon>Opitutaceae</taxon>
        <taxon>Opitutus</taxon>
    </lineage>
</organism>
<dbReference type="RefSeq" id="WP_012373999.1">
    <property type="nucleotide sequence ID" value="NC_010571.1"/>
</dbReference>
<dbReference type="SUPFAM" id="SSF51182">
    <property type="entry name" value="RmlC-like cupins"/>
    <property type="match status" value="1"/>
</dbReference>